<name>A0A6J4RWW9_9BACT</name>
<reference evidence="1" key="1">
    <citation type="submission" date="2020-02" db="EMBL/GenBank/DDBJ databases">
        <authorList>
            <person name="Meier V. D."/>
        </authorList>
    </citation>
    <scope>NUCLEOTIDE SEQUENCE</scope>
    <source>
        <strain evidence="1">AVDCRST_MAG96</strain>
    </source>
</reference>
<accession>A0A6J4RWW9</accession>
<proteinExistence type="predicted"/>
<dbReference type="EMBL" id="CADCVN010000435">
    <property type="protein sequence ID" value="CAA9483866.1"/>
    <property type="molecule type" value="Genomic_DNA"/>
</dbReference>
<evidence type="ECO:0000313" key="1">
    <source>
        <dbReference type="EMBL" id="CAA9483866.1"/>
    </source>
</evidence>
<dbReference type="AlphaFoldDB" id="A0A6J4RWW9"/>
<organism evidence="1">
    <name type="scientific">uncultured Segetibacter sp</name>
    <dbReference type="NCBI Taxonomy" id="481133"/>
    <lineage>
        <taxon>Bacteria</taxon>
        <taxon>Pseudomonadati</taxon>
        <taxon>Bacteroidota</taxon>
        <taxon>Chitinophagia</taxon>
        <taxon>Chitinophagales</taxon>
        <taxon>Chitinophagaceae</taxon>
        <taxon>Segetibacter</taxon>
        <taxon>environmental samples</taxon>
    </lineage>
</organism>
<protein>
    <submittedName>
        <fullName evidence="1">Uncharacterized protein</fullName>
    </submittedName>
</protein>
<sequence length="37" mass="4165">MQWLIKNALLMKAVVKEISQIDECTTTTLNHFGAGMQ</sequence>
<gene>
    <name evidence="1" type="ORF">AVDCRST_MAG96-1150</name>
</gene>